<evidence type="ECO:0000313" key="4">
    <source>
        <dbReference type="EMBL" id="OMJ85393.1"/>
    </source>
</evidence>
<organism evidence="4 5">
    <name type="scientific">Stentor coeruleus</name>
    <dbReference type="NCBI Taxonomy" id="5963"/>
    <lineage>
        <taxon>Eukaryota</taxon>
        <taxon>Sar</taxon>
        <taxon>Alveolata</taxon>
        <taxon>Ciliophora</taxon>
        <taxon>Postciliodesmatophora</taxon>
        <taxon>Heterotrichea</taxon>
        <taxon>Heterotrichida</taxon>
        <taxon>Stentoridae</taxon>
        <taxon>Stentor</taxon>
    </lineage>
</organism>
<feature type="compositionally biased region" description="Polar residues" evidence="2">
    <location>
        <begin position="18"/>
        <end position="32"/>
    </location>
</feature>
<dbReference type="Proteomes" id="UP000187209">
    <property type="component" value="Unassembled WGS sequence"/>
</dbReference>
<evidence type="ECO:0000313" key="5">
    <source>
        <dbReference type="Proteomes" id="UP000187209"/>
    </source>
</evidence>
<keyword evidence="1" id="KW-0175">Coiled coil</keyword>
<dbReference type="EMBL" id="MPUH01000285">
    <property type="protein sequence ID" value="OMJ83970.1"/>
    <property type="molecule type" value="Genomic_DNA"/>
</dbReference>
<feature type="compositionally biased region" description="Polar residues" evidence="2">
    <location>
        <begin position="46"/>
        <end position="56"/>
    </location>
</feature>
<feature type="region of interest" description="Disordered" evidence="2">
    <location>
        <begin position="488"/>
        <end position="511"/>
    </location>
</feature>
<gene>
    <name evidence="4" type="ORF">SteCoe_13303</name>
    <name evidence="3" type="ORF">SteCoe_15015</name>
</gene>
<protein>
    <submittedName>
        <fullName evidence="4">Uncharacterized protein</fullName>
    </submittedName>
</protein>
<feature type="compositionally biased region" description="Polar residues" evidence="2">
    <location>
        <begin position="270"/>
        <end position="282"/>
    </location>
</feature>
<proteinExistence type="predicted"/>
<sequence length="511" mass="61273">MSFFHYSLLDSFSIKDSQYKQNPSYSDNTSQPKPNPSLKPLETKKNTQSSSRENAWNFFSNPKSEWEDRHKLMTEEYRKEIKAKLQEKIIKDQKPKHSEKQEFYNSFKNHENPIENPQNSLAYNKSYVTNPSNDTTFLGQKEKLDNFSPQIESKYQQNIENIQNRPLQTVFGYSKANLTSDQTQIIRQKQLEDWRKSVKEQLEERDKVRIEIRSKKIQEEKLEEAKVQKEIEELNKRYQNELRYEAGLPLEDKNYDQSQLKHFEKVKIPQSPQNPHDFQSNYEPKEQRHENFERTYKENKDFYMSLVPYVNVEPVQVFQEQQFSIVKDYKGRYENAQQEANIKDLIKKMHSDAMTAVVEKQKVLNELESFKNEIKNSRILDTFTYKSPYLQGYRSDYKSLQLTYAGKKITSKMWHGSEFESSNMYLSKRPKRIFDNVDRGYYIKTENSFKNVKAYEKENKIEDFESDAREDDKLFDKKHIENDKLIEKIEKNQEENEKSVDENYDDTEKFL</sequence>
<feature type="region of interest" description="Disordered" evidence="2">
    <location>
        <begin position="18"/>
        <end position="56"/>
    </location>
</feature>
<name>A0A1R2C8Q6_9CILI</name>
<evidence type="ECO:0000256" key="2">
    <source>
        <dbReference type="SAM" id="MobiDB-lite"/>
    </source>
</evidence>
<dbReference type="EMBL" id="MPUH01000238">
    <property type="protein sequence ID" value="OMJ85393.1"/>
    <property type="molecule type" value="Genomic_DNA"/>
</dbReference>
<keyword evidence="5" id="KW-1185">Reference proteome</keyword>
<evidence type="ECO:0000313" key="3">
    <source>
        <dbReference type="EMBL" id="OMJ83970.1"/>
    </source>
</evidence>
<evidence type="ECO:0000256" key="1">
    <source>
        <dbReference type="SAM" id="Coils"/>
    </source>
</evidence>
<reference evidence="4 5" key="1">
    <citation type="submission" date="2016-11" db="EMBL/GenBank/DDBJ databases">
        <title>The macronuclear genome of Stentor coeruleus: a giant cell with tiny introns.</title>
        <authorList>
            <person name="Slabodnick M."/>
            <person name="Ruby J.G."/>
            <person name="Reiff S.B."/>
            <person name="Swart E.C."/>
            <person name="Gosai S."/>
            <person name="Prabakaran S."/>
            <person name="Witkowska E."/>
            <person name="Larue G.E."/>
            <person name="Fisher S."/>
            <person name="Freeman R.M."/>
            <person name="Gunawardena J."/>
            <person name="Chu W."/>
            <person name="Stover N.A."/>
            <person name="Gregory B.D."/>
            <person name="Nowacki M."/>
            <person name="Derisi J."/>
            <person name="Roy S.W."/>
            <person name="Marshall W.F."/>
            <person name="Sood P."/>
        </authorList>
    </citation>
    <scope>NUCLEOTIDE SEQUENCE [LARGE SCALE GENOMIC DNA]</scope>
    <source>
        <strain evidence="4">WM001</strain>
    </source>
</reference>
<comment type="caution">
    <text evidence="4">The sequence shown here is derived from an EMBL/GenBank/DDBJ whole genome shotgun (WGS) entry which is preliminary data.</text>
</comment>
<feature type="coiled-coil region" evidence="1">
    <location>
        <begin position="191"/>
        <end position="237"/>
    </location>
</feature>
<feature type="region of interest" description="Disordered" evidence="2">
    <location>
        <begin position="268"/>
        <end position="287"/>
    </location>
</feature>
<accession>A0A1R2C8Q6</accession>
<dbReference type="AlphaFoldDB" id="A0A1R2C8Q6"/>